<organism evidence="5 6">
    <name type="scientific">Candidatus Giovannonibacteria bacterium RIFCSPLOWO2_01_FULL_45_34</name>
    <dbReference type="NCBI Taxonomy" id="1798351"/>
    <lineage>
        <taxon>Bacteria</taxon>
        <taxon>Candidatus Giovannoniibacteriota</taxon>
    </lineage>
</organism>
<dbReference type="EMBL" id="MFID01000028">
    <property type="protein sequence ID" value="OGF80808.1"/>
    <property type="molecule type" value="Genomic_DNA"/>
</dbReference>
<evidence type="ECO:0000313" key="5">
    <source>
        <dbReference type="EMBL" id="OGF80808.1"/>
    </source>
</evidence>
<feature type="domain" description="Peptidase M24" evidence="4">
    <location>
        <begin position="136"/>
        <end position="374"/>
    </location>
</feature>
<comment type="caution">
    <text evidence="5">The sequence shown here is derived from an EMBL/GenBank/DDBJ whole genome shotgun (WGS) entry which is preliminary data.</text>
</comment>
<accession>A0A1F5WYU5</accession>
<dbReference type="GO" id="GO:0046872">
    <property type="term" value="F:metal ion binding"/>
    <property type="evidence" value="ECO:0007669"/>
    <property type="project" value="UniProtKB-KW"/>
</dbReference>
<dbReference type="PROSITE" id="PS00491">
    <property type="entry name" value="PROLINE_PEPTIDASE"/>
    <property type="match status" value="1"/>
</dbReference>
<evidence type="ECO:0000256" key="1">
    <source>
        <dbReference type="ARBA" id="ARBA00022723"/>
    </source>
</evidence>
<dbReference type="InterPro" id="IPR001131">
    <property type="entry name" value="Peptidase_M24B_aminopep-P_CS"/>
</dbReference>
<dbReference type="Gene3D" id="3.90.230.10">
    <property type="entry name" value="Creatinase/methionine aminopeptidase superfamily"/>
    <property type="match status" value="1"/>
</dbReference>
<reference evidence="5 6" key="1">
    <citation type="journal article" date="2016" name="Nat. Commun.">
        <title>Thousands of microbial genomes shed light on interconnected biogeochemical processes in an aquifer system.</title>
        <authorList>
            <person name="Anantharaman K."/>
            <person name="Brown C.T."/>
            <person name="Hug L.A."/>
            <person name="Sharon I."/>
            <person name="Castelle C.J."/>
            <person name="Probst A.J."/>
            <person name="Thomas B.C."/>
            <person name="Singh A."/>
            <person name="Wilkins M.J."/>
            <person name="Karaoz U."/>
            <person name="Brodie E.L."/>
            <person name="Williams K.H."/>
            <person name="Hubbard S.S."/>
            <person name="Banfield J.F."/>
        </authorList>
    </citation>
    <scope>NUCLEOTIDE SEQUENCE [LARGE SCALE GENOMIC DNA]</scope>
</reference>
<dbReference type="GO" id="GO:0016787">
    <property type="term" value="F:hydrolase activity"/>
    <property type="evidence" value="ECO:0007669"/>
    <property type="project" value="UniProtKB-KW"/>
</dbReference>
<evidence type="ECO:0000313" key="6">
    <source>
        <dbReference type="Proteomes" id="UP000178114"/>
    </source>
</evidence>
<protein>
    <recommendedName>
        <fullName evidence="4">Peptidase M24 domain-containing protein</fullName>
    </recommendedName>
</protein>
<keyword evidence="2" id="KW-0378">Hydrolase</keyword>
<dbReference type="InterPro" id="IPR050659">
    <property type="entry name" value="Peptidase_M24B"/>
</dbReference>
<proteinExistence type="inferred from homology"/>
<dbReference type="AlphaFoldDB" id="A0A1F5WYU5"/>
<evidence type="ECO:0000259" key="4">
    <source>
        <dbReference type="Pfam" id="PF00557"/>
    </source>
</evidence>
<keyword evidence="1 3" id="KW-0479">Metal-binding</keyword>
<dbReference type="InterPro" id="IPR000994">
    <property type="entry name" value="Pept_M24"/>
</dbReference>
<comment type="similarity">
    <text evidence="3">Belongs to the peptidase M24B family.</text>
</comment>
<dbReference type="InterPro" id="IPR036005">
    <property type="entry name" value="Creatinase/aminopeptidase-like"/>
</dbReference>
<dbReference type="STRING" id="1798351.A2930_01540"/>
<evidence type="ECO:0000256" key="3">
    <source>
        <dbReference type="RuleBase" id="RU000590"/>
    </source>
</evidence>
<dbReference type="Pfam" id="PF00557">
    <property type="entry name" value="Peptidase_M24"/>
    <property type="match status" value="1"/>
</dbReference>
<gene>
    <name evidence="5" type="ORF">A2930_01540</name>
</gene>
<dbReference type="SUPFAM" id="SSF55920">
    <property type="entry name" value="Creatinase/aminopeptidase"/>
    <property type="match status" value="1"/>
</dbReference>
<sequence length="393" mass="44788">MLWGATDLGPPYFSADILWRTDFKAPDPFFLVDILDEGDLIDFGKSYLLTNPLELERAKKEANSGIEVVNAYDYKNKSRDYIENFLKWQGVKKIIVPDTFPCGLKDKLTKSFEVVLTPAPFYPKRAIKTEWEILEIEKAQRAVEIAVAKAMDYLRSCQIMEDKIIYGRELAEEKIIVTSEMLRKIIDDLLYRQGYLGIRSIVACGRQAADPHCEGSGPLYAHQPIVMDIFPLSMETHYWADMTRTVFKGEPSEQLKEMYDEVLFAQNWAIGKVKPGVDGKYIYDNVLKHFEVSGYPTNTKTRPMEGFIHGVGHGVGIDIHEPPWITFVKWILQEGNVVTVEPGLYYQKERPENTDTQGIPAGGVRTEDMVLVTKTGCRNLTKFPKDLESMIIP</sequence>
<dbReference type="Proteomes" id="UP000178114">
    <property type="component" value="Unassembled WGS sequence"/>
</dbReference>
<evidence type="ECO:0000256" key="2">
    <source>
        <dbReference type="ARBA" id="ARBA00022801"/>
    </source>
</evidence>
<name>A0A1F5WYU5_9BACT</name>
<dbReference type="PANTHER" id="PTHR46112:SF2">
    <property type="entry name" value="XAA-PRO AMINOPEPTIDASE P-RELATED"/>
    <property type="match status" value="1"/>
</dbReference>
<dbReference type="PANTHER" id="PTHR46112">
    <property type="entry name" value="AMINOPEPTIDASE"/>
    <property type="match status" value="1"/>
</dbReference>